<name>A0ABQ4ST10_9HYPH</name>
<dbReference type="RefSeq" id="WP_238274312.1">
    <property type="nucleotide sequence ID" value="NZ_BPQR01000015.1"/>
</dbReference>
<gene>
    <name evidence="2" type="ORF">AOPFMNJM_0932</name>
</gene>
<evidence type="ECO:0000256" key="1">
    <source>
        <dbReference type="SAM" id="Phobius"/>
    </source>
</evidence>
<evidence type="ECO:0000313" key="3">
    <source>
        <dbReference type="Proteomes" id="UP001055102"/>
    </source>
</evidence>
<dbReference type="EMBL" id="BPQR01000015">
    <property type="protein sequence ID" value="GJE05629.1"/>
    <property type="molecule type" value="Genomic_DNA"/>
</dbReference>
<proteinExistence type="predicted"/>
<reference evidence="2" key="2">
    <citation type="submission" date="2021-08" db="EMBL/GenBank/DDBJ databases">
        <authorList>
            <person name="Tani A."/>
            <person name="Ola A."/>
            <person name="Ogura Y."/>
            <person name="Katsura K."/>
            <person name="Hayashi T."/>
        </authorList>
    </citation>
    <scope>NUCLEOTIDE SEQUENCE</scope>
    <source>
        <strain evidence="2">LMG 23639</strain>
    </source>
</reference>
<reference evidence="2" key="1">
    <citation type="journal article" date="2021" name="Front. Microbiol.">
        <title>Comprehensive Comparative Genomics and Phenotyping of Methylobacterium Species.</title>
        <authorList>
            <person name="Alessa O."/>
            <person name="Ogura Y."/>
            <person name="Fujitani Y."/>
            <person name="Takami H."/>
            <person name="Hayashi T."/>
            <person name="Sahin N."/>
            <person name="Tani A."/>
        </authorList>
    </citation>
    <scope>NUCLEOTIDE SEQUENCE</scope>
    <source>
        <strain evidence="2">LMG 23639</strain>
    </source>
</reference>
<protein>
    <recommendedName>
        <fullName evidence="4">CDP-alcohol phosphatidyltransferase</fullName>
    </recommendedName>
</protein>
<keyword evidence="3" id="KW-1185">Reference proteome</keyword>
<comment type="caution">
    <text evidence="2">The sequence shown here is derived from an EMBL/GenBank/DDBJ whole genome shotgun (WGS) entry which is preliminary data.</text>
</comment>
<sequence>MPSIAAEYVGDAQRVQGRGETMERAGGRLGGPAPWSLAARVALGWLCLLFAWKGPPADGLAAAAVIGALALDALARAALRLADREGALAVRLGRRFAGPPSLVLSFAEPAGPILLAGAMLVRPDAFALVATAGAGLLALGAVARLALARAVHRAAKVALKEAAAEPRPGREA</sequence>
<keyword evidence="1" id="KW-0472">Membrane</keyword>
<evidence type="ECO:0008006" key="4">
    <source>
        <dbReference type="Google" id="ProtNLM"/>
    </source>
</evidence>
<keyword evidence="1" id="KW-1133">Transmembrane helix</keyword>
<dbReference type="Proteomes" id="UP001055102">
    <property type="component" value="Unassembled WGS sequence"/>
</dbReference>
<feature type="transmembrane region" description="Helical" evidence="1">
    <location>
        <begin position="126"/>
        <end position="147"/>
    </location>
</feature>
<organism evidence="2 3">
    <name type="scientific">Methylobacterium jeotgali</name>
    <dbReference type="NCBI Taxonomy" id="381630"/>
    <lineage>
        <taxon>Bacteria</taxon>
        <taxon>Pseudomonadati</taxon>
        <taxon>Pseudomonadota</taxon>
        <taxon>Alphaproteobacteria</taxon>
        <taxon>Hyphomicrobiales</taxon>
        <taxon>Methylobacteriaceae</taxon>
        <taxon>Methylobacterium</taxon>
    </lineage>
</organism>
<evidence type="ECO:0000313" key="2">
    <source>
        <dbReference type="EMBL" id="GJE05629.1"/>
    </source>
</evidence>
<accession>A0ABQ4ST10</accession>
<keyword evidence="1" id="KW-0812">Transmembrane</keyword>